<keyword evidence="3 4" id="KW-0808">Transferase</keyword>
<reference evidence="6" key="1">
    <citation type="journal article" date="2021" name="Sci. Adv.">
        <title>The American lobster genome reveals insights on longevity, neural, and immune adaptations.</title>
        <authorList>
            <person name="Polinski J.M."/>
            <person name="Zimin A.V."/>
            <person name="Clark K.F."/>
            <person name="Kohn A.B."/>
            <person name="Sadowski N."/>
            <person name="Timp W."/>
            <person name="Ptitsyn A."/>
            <person name="Khanna P."/>
            <person name="Romanova D.Y."/>
            <person name="Williams P."/>
            <person name="Greenwood S.J."/>
            <person name="Moroz L.L."/>
            <person name="Walt D.R."/>
            <person name="Bodnar A.G."/>
        </authorList>
    </citation>
    <scope>NUCLEOTIDE SEQUENCE</scope>
    <source>
        <strain evidence="6">GMGI-L3</strain>
    </source>
</reference>
<gene>
    <name evidence="6" type="primary">Ugt2B7-L</name>
    <name evidence="6" type="ORF">Hamer_G000223</name>
</gene>
<evidence type="ECO:0000256" key="2">
    <source>
        <dbReference type="ARBA" id="ARBA00022676"/>
    </source>
</evidence>
<dbReference type="Gene3D" id="3.40.50.2000">
    <property type="entry name" value="Glycogen Phosphorylase B"/>
    <property type="match status" value="1"/>
</dbReference>
<proteinExistence type="inferred from homology"/>
<evidence type="ECO:0000313" key="6">
    <source>
        <dbReference type="EMBL" id="KAG7177005.1"/>
    </source>
</evidence>
<dbReference type="AlphaFoldDB" id="A0A8J5NAJ5"/>
<evidence type="ECO:0000313" key="7">
    <source>
        <dbReference type="Proteomes" id="UP000747542"/>
    </source>
</evidence>
<comment type="caution">
    <text evidence="6">The sequence shown here is derived from an EMBL/GenBank/DDBJ whole genome shotgun (WGS) entry which is preliminary data.</text>
</comment>
<feature type="transmembrane region" description="Helical" evidence="5">
    <location>
        <begin position="502"/>
        <end position="522"/>
    </location>
</feature>
<evidence type="ECO:0000256" key="3">
    <source>
        <dbReference type="ARBA" id="ARBA00022679"/>
    </source>
</evidence>
<accession>A0A8J5NAJ5</accession>
<dbReference type="CDD" id="cd03784">
    <property type="entry name" value="GT1_Gtf-like"/>
    <property type="match status" value="1"/>
</dbReference>
<feature type="non-terminal residue" evidence="6">
    <location>
        <position position="1"/>
    </location>
</feature>
<dbReference type="PANTHER" id="PTHR48043:SF145">
    <property type="entry name" value="FI06409P-RELATED"/>
    <property type="match status" value="1"/>
</dbReference>
<evidence type="ECO:0000256" key="4">
    <source>
        <dbReference type="RuleBase" id="RU003718"/>
    </source>
</evidence>
<dbReference type="Proteomes" id="UP000747542">
    <property type="component" value="Unassembled WGS sequence"/>
</dbReference>
<dbReference type="InterPro" id="IPR050271">
    <property type="entry name" value="UDP-glycosyltransferase"/>
</dbReference>
<dbReference type="PROSITE" id="PS00375">
    <property type="entry name" value="UDPGT"/>
    <property type="match status" value="1"/>
</dbReference>
<keyword evidence="5" id="KW-0472">Membrane</keyword>
<keyword evidence="2 4" id="KW-0328">Glycosyltransferase</keyword>
<evidence type="ECO:0000256" key="5">
    <source>
        <dbReference type="SAM" id="Phobius"/>
    </source>
</evidence>
<dbReference type="PANTHER" id="PTHR48043">
    <property type="entry name" value="EG:EG0003.4 PROTEIN-RELATED"/>
    <property type="match status" value="1"/>
</dbReference>
<keyword evidence="7" id="KW-1185">Reference proteome</keyword>
<dbReference type="Pfam" id="PF00201">
    <property type="entry name" value="UDPGT"/>
    <property type="match status" value="2"/>
</dbReference>
<organism evidence="6 7">
    <name type="scientific">Homarus americanus</name>
    <name type="common">American lobster</name>
    <dbReference type="NCBI Taxonomy" id="6706"/>
    <lineage>
        <taxon>Eukaryota</taxon>
        <taxon>Metazoa</taxon>
        <taxon>Ecdysozoa</taxon>
        <taxon>Arthropoda</taxon>
        <taxon>Crustacea</taxon>
        <taxon>Multicrustacea</taxon>
        <taxon>Malacostraca</taxon>
        <taxon>Eumalacostraca</taxon>
        <taxon>Eucarida</taxon>
        <taxon>Decapoda</taxon>
        <taxon>Pleocyemata</taxon>
        <taxon>Astacidea</taxon>
        <taxon>Nephropoidea</taxon>
        <taxon>Nephropidae</taxon>
        <taxon>Homarus</taxon>
    </lineage>
</organism>
<keyword evidence="5" id="KW-1133">Transmembrane helix</keyword>
<dbReference type="EMBL" id="JAHLQT010002534">
    <property type="protein sequence ID" value="KAG7177005.1"/>
    <property type="molecule type" value="Genomic_DNA"/>
</dbReference>
<dbReference type="SUPFAM" id="SSF53756">
    <property type="entry name" value="UDP-Glycosyltransferase/glycogen phosphorylase"/>
    <property type="match status" value="1"/>
</dbReference>
<dbReference type="GO" id="GO:0008194">
    <property type="term" value="F:UDP-glycosyltransferase activity"/>
    <property type="evidence" value="ECO:0007669"/>
    <property type="project" value="InterPro"/>
</dbReference>
<dbReference type="InterPro" id="IPR002213">
    <property type="entry name" value="UDP_glucos_trans"/>
</dbReference>
<protein>
    <submittedName>
        <fullName evidence="6">UDP-glucuronosyltransferase 2B7-like</fullName>
    </submittedName>
</protein>
<dbReference type="FunFam" id="3.40.50.2000:FF:000021">
    <property type="entry name" value="UDP-glucuronosyltransferase"/>
    <property type="match status" value="1"/>
</dbReference>
<name>A0A8J5NAJ5_HOMAM</name>
<sequence>FHGAVVSRDQICRCKSLEFVEFHQNQVSGRTMILVLVLVGFVAVNTDATTGDVGVDAENGGKRVLMLHPMYAASHVLTLRSLARALVAKGHQVTVVRWQDTHHYPPANHHGITEIVLAINNTDGSVPHMTVEERASFIMPQKLMWSRGTSFTALPVDAFLTVAAFCRTLLGNTNLHRHLREQNFHVAIVYHQLGGEPQYTTAFSPPSSVPLILSHYRSVMTFSQRIINHLHSIGSHLIMQMQFGVTGYQISQYLPLCPSPSTLLSEMSGMLINSHPALDYPRLLPPSFINIGGLQVHPPHPLTQELEAWVAGSGSAGTILFSLGFIFNSHIVPIHVFNNLMNAFSRLPQRVLMKLEGSHPTPPPNVKIVTWIPQQDVLGHNNIVLFFTHCGMHGVLEALHHGVPMVGMPVFADQQDVLVRLEERGVAKGVHKEASEEEIYQAIVHVLNTASYRENTRRLSRIVRNHPLEPLRHAVWLVEHVAANQGAQYLKFSARHLNFCQFFGLDVFAFLLVATFCFYHYLIPLVKYLLNSLICLKFYRRKIKVT</sequence>
<keyword evidence="5" id="KW-0812">Transmembrane</keyword>
<dbReference type="InterPro" id="IPR035595">
    <property type="entry name" value="UDP_glycos_trans_CS"/>
</dbReference>
<comment type="similarity">
    <text evidence="1 4">Belongs to the UDP-glycosyltransferase family.</text>
</comment>
<evidence type="ECO:0000256" key="1">
    <source>
        <dbReference type="ARBA" id="ARBA00009995"/>
    </source>
</evidence>